<feature type="domain" description="YlxR" evidence="1">
    <location>
        <begin position="8"/>
        <end position="82"/>
    </location>
</feature>
<comment type="caution">
    <text evidence="2">The sequence shown here is derived from an EMBL/GenBank/DDBJ whole genome shotgun (WGS) entry which is preliminary data.</text>
</comment>
<dbReference type="Pfam" id="PF04296">
    <property type="entry name" value="YlxR"/>
    <property type="match status" value="1"/>
</dbReference>
<gene>
    <name evidence="2" type="ORF">H9849_03055</name>
</gene>
<reference evidence="2" key="1">
    <citation type="journal article" date="2021" name="PeerJ">
        <title>Extensive microbial diversity within the chicken gut microbiome revealed by metagenomics and culture.</title>
        <authorList>
            <person name="Gilroy R."/>
            <person name="Ravi A."/>
            <person name="Getino M."/>
            <person name="Pursley I."/>
            <person name="Horton D.L."/>
            <person name="Alikhan N.F."/>
            <person name="Baker D."/>
            <person name="Gharbi K."/>
            <person name="Hall N."/>
            <person name="Watson M."/>
            <person name="Adriaenssens E.M."/>
            <person name="Foster-Nyarko E."/>
            <person name="Jarju S."/>
            <person name="Secka A."/>
            <person name="Antonio M."/>
            <person name="Oren A."/>
            <person name="Chaudhuri R.R."/>
            <person name="La Ragione R."/>
            <person name="Hildebrand F."/>
            <person name="Pallen M.J."/>
        </authorList>
    </citation>
    <scope>NUCLEOTIDE SEQUENCE</scope>
    <source>
        <strain evidence="2">ChiSxjej3B15-1167</strain>
    </source>
</reference>
<evidence type="ECO:0000313" key="2">
    <source>
        <dbReference type="EMBL" id="HIX71981.1"/>
    </source>
</evidence>
<protein>
    <submittedName>
        <fullName evidence="2">YlxR family protein</fullName>
    </submittedName>
</protein>
<dbReference type="SUPFAM" id="SSF64376">
    <property type="entry name" value="YlxR-like"/>
    <property type="match status" value="1"/>
</dbReference>
<dbReference type="NCBIfam" id="NF047356">
    <property type="entry name" value="RNA_bind_RnpM"/>
    <property type="match status" value="1"/>
</dbReference>
<dbReference type="CDD" id="cd00279">
    <property type="entry name" value="YlxR"/>
    <property type="match status" value="1"/>
</dbReference>
<dbReference type="InterPro" id="IPR037465">
    <property type="entry name" value="YlxR"/>
</dbReference>
<proteinExistence type="predicted"/>
<dbReference type="InterPro" id="IPR007393">
    <property type="entry name" value="YlxR_dom"/>
</dbReference>
<accession>A0A9D2BDA7</accession>
<organism evidence="2 3">
    <name type="scientific">Candidatus Anaerobutyricum stercoripullorum</name>
    <dbReference type="NCBI Taxonomy" id="2838456"/>
    <lineage>
        <taxon>Bacteria</taxon>
        <taxon>Bacillati</taxon>
        <taxon>Bacillota</taxon>
        <taxon>Clostridia</taxon>
        <taxon>Lachnospirales</taxon>
        <taxon>Lachnospiraceae</taxon>
        <taxon>Anaerobutyricum</taxon>
    </lineage>
</organism>
<dbReference type="PANTHER" id="PTHR34215">
    <property type="entry name" value="BLL0784 PROTEIN"/>
    <property type="match status" value="1"/>
</dbReference>
<dbReference type="Proteomes" id="UP000886805">
    <property type="component" value="Unassembled WGS sequence"/>
</dbReference>
<evidence type="ECO:0000313" key="3">
    <source>
        <dbReference type="Proteomes" id="UP000886805"/>
    </source>
</evidence>
<dbReference type="PANTHER" id="PTHR34215:SF1">
    <property type="entry name" value="YLXR DOMAIN-CONTAINING PROTEIN"/>
    <property type="match status" value="1"/>
</dbReference>
<name>A0A9D2BDA7_9FIRM</name>
<dbReference type="EMBL" id="DXEQ01000089">
    <property type="protein sequence ID" value="HIX71981.1"/>
    <property type="molecule type" value="Genomic_DNA"/>
</dbReference>
<sequence length="101" mass="11559">MGKKIPLRQCVGCREMKPKKELIRVIKTPEDEVLLDINGRTNGRGAYLCFCAGCLQKARRSRGLERSLKIAIPDEIYDRLEEELKQFDTERQSVIHAGDGR</sequence>
<dbReference type="InterPro" id="IPR035931">
    <property type="entry name" value="YlxR-like_sf"/>
</dbReference>
<dbReference type="AlphaFoldDB" id="A0A9D2BDA7"/>
<dbReference type="Gene3D" id="3.30.1230.10">
    <property type="entry name" value="YlxR-like"/>
    <property type="match status" value="1"/>
</dbReference>
<evidence type="ECO:0000259" key="1">
    <source>
        <dbReference type="Pfam" id="PF04296"/>
    </source>
</evidence>
<reference evidence="2" key="2">
    <citation type="submission" date="2021-04" db="EMBL/GenBank/DDBJ databases">
        <authorList>
            <person name="Gilroy R."/>
        </authorList>
    </citation>
    <scope>NUCLEOTIDE SEQUENCE</scope>
    <source>
        <strain evidence="2">ChiSxjej3B15-1167</strain>
    </source>
</reference>